<dbReference type="AlphaFoldDB" id="A0A3B0ZNY4"/>
<accession>A0A3B0ZNY4</accession>
<protein>
    <submittedName>
        <fullName evidence="1">Uncharacterized protein</fullName>
    </submittedName>
</protein>
<evidence type="ECO:0000313" key="1">
    <source>
        <dbReference type="EMBL" id="VAW89813.1"/>
    </source>
</evidence>
<dbReference type="EMBL" id="UOFQ01000155">
    <property type="protein sequence ID" value="VAW89813.1"/>
    <property type="molecule type" value="Genomic_DNA"/>
</dbReference>
<feature type="non-terminal residue" evidence="1">
    <location>
        <position position="36"/>
    </location>
</feature>
<gene>
    <name evidence="1" type="ORF">MNBD_GAMMA17-1268</name>
</gene>
<sequence>MFDLSCPFQNISIKVTLAETGLELIVFPNESCTFIR</sequence>
<proteinExistence type="predicted"/>
<reference evidence="1" key="1">
    <citation type="submission" date="2018-06" db="EMBL/GenBank/DDBJ databases">
        <authorList>
            <person name="Zhirakovskaya E."/>
        </authorList>
    </citation>
    <scope>NUCLEOTIDE SEQUENCE</scope>
</reference>
<name>A0A3B0ZNY4_9ZZZZ</name>
<organism evidence="1">
    <name type="scientific">hydrothermal vent metagenome</name>
    <dbReference type="NCBI Taxonomy" id="652676"/>
    <lineage>
        <taxon>unclassified sequences</taxon>
        <taxon>metagenomes</taxon>
        <taxon>ecological metagenomes</taxon>
    </lineage>
</organism>